<protein>
    <submittedName>
        <fullName evidence="2">Uncharacterized protein</fullName>
    </submittedName>
</protein>
<keyword evidence="1" id="KW-0472">Membrane</keyword>
<sequence>MHLNKEETRFLGKWAKAKRRGQWHYILTRGLLWGMLLAIVSQLLKVWDVLKAWDTAALADAYTSSDFFVRFFIYSAIGLGIFAYHWNSNTKRYIKLKNLERRSQADAVAPKQ</sequence>
<evidence type="ECO:0000256" key="1">
    <source>
        <dbReference type="SAM" id="Phobius"/>
    </source>
</evidence>
<evidence type="ECO:0000313" key="2">
    <source>
        <dbReference type="EMBL" id="MBD1398307.1"/>
    </source>
</evidence>
<reference evidence="2 3" key="1">
    <citation type="submission" date="2020-09" db="EMBL/GenBank/DDBJ databases">
        <title>Genome sequencing and assembly of Pontibacter sp.</title>
        <authorList>
            <person name="Chhetri G."/>
        </authorList>
    </citation>
    <scope>NUCLEOTIDE SEQUENCE [LARGE SCALE GENOMIC DNA]</scope>
    <source>
        <strain evidence="2 3">JH31</strain>
    </source>
</reference>
<dbReference type="RefSeq" id="WP_191184443.1">
    <property type="nucleotide sequence ID" value="NZ_JACXAJ010000007.1"/>
</dbReference>
<name>A0ABR7XJ67_9BACT</name>
<comment type="caution">
    <text evidence="2">The sequence shown here is derived from an EMBL/GenBank/DDBJ whole genome shotgun (WGS) entry which is preliminary data.</text>
</comment>
<proteinExistence type="predicted"/>
<evidence type="ECO:0000313" key="3">
    <source>
        <dbReference type="Proteomes" id="UP000625551"/>
    </source>
</evidence>
<dbReference type="EMBL" id="JACXAJ010000007">
    <property type="protein sequence ID" value="MBD1398307.1"/>
    <property type="molecule type" value="Genomic_DNA"/>
</dbReference>
<organism evidence="2 3">
    <name type="scientific">Pontibacter aquaedesilientis</name>
    <dbReference type="NCBI Taxonomy" id="2766980"/>
    <lineage>
        <taxon>Bacteria</taxon>
        <taxon>Pseudomonadati</taxon>
        <taxon>Bacteroidota</taxon>
        <taxon>Cytophagia</taxon>
        <taxon>Cytophagales</taxon>
        <taxon>Hymenobacteraceae</taxon>
        <taxon>Pontibacter</taxon>
    </lineage>
</organism>
<dbReference type="Proteomes" id="UP000625551">
    <property type="component" value="Unassembled WGS sequence"/>
</dbReference>
<feature type="transmembrane region" description="Helical" evidence="1">
    <location>
        <begin position="26"/>
        <end position="47"/>
    </location>
</feature>
<keyword evidence="1" id="KW-1133">Transmembrane helix</keyword>
<keyword evidence="3" id="KW-1185">Reference proteome</keyword>
<keyword evidence="1" id="KW-0812">Transmembrane</keyword>
<gene>
    <name evidence="2" type="ORF">H9Q13_14140</name>
</gene>
<feature type="transmembrane region" description="Helical" evidence="1">
    <location>
        <begin position="67"/>
        <end position="87"/>
    </location>
</feature>
<accession>A0ABR7XJ67</accession>